<gene>
    <name evidence="1" type="ORF">SAMN06269250_3451</name>
</gene>
<organism evidence="1 2">
    <name type="scientific">Spirosoma fluviale</name>
    <dbReference type="NCBI Taxonomy" id="1597977"/>
    <lineage>
        <taxon>Bacteria</taxon>
        <taxon>Pseudomonadati</taxon>
        <taxon>Bacteroidota</taxon>
        <taxon>Cytophagia</taxon>
        <taxon>Cytophagales</taxon>
        <taxon>Cytophagaceae</taxon>
        <taxon>Spirosoma</taxon>
    </lineage>
</organism>
<reference evidence="2" key="1">
    <citation type="submission" date="2017-09" db="EMBL/GenBank/DDBJ databases">
        <authorList>
            <person name="Varghese N."/>
            <person name="Submissions S."/>
        </authorList>
    </citation>
    <scope>NUCLEOTIDE SEQUENCE [LARGE SCALE GENOMIC DNA]</scope>
    <source>
        <strain evidence="2">DSM 29961</strain>
    </source>
</reference>
<accession>A0A286G5W8</accession>
<dbReference type="OrthoDB" id="970942at2"/>
<name>A0A286G5W8_9BACT</name>
<dbReference type="RefSeq" id="WP_144035927.1">
    <property type="nucleotide sequence ID" value="NZ_OCNH01000002.1"/>
</dbReference>
<evidence type="ECO:0000313" key="2">
    <source>
        <dbReference type="Proteomes" id="UP000219452"/>
    </source>
</evidence>
<protein>
    <submittedName>
        <fullName evidence="1">Uncharacterized protein</fullName>
    </submittedName>
</protein>
<sequence>MLPAFDRLMIRRIRLTITLYCRQLMTRQALVNQQRLAVYLEQHLTPADWLFWQGLSLDDRTALNLEAQPILQRQQFERVFKRYKRAGHERAQGWYQAVSQSSDTRI</sequence>
<dbReference type="Proteomes" id="UP000219452">
    <property type="component" value="Unassembled WGS sequence"/>
</dbReference>
<dbReference type="EMBL" id="OCNH01000002">
    <property type="protein sequence ID" value="SOD90529.1"/>
    <property type="molecule type" value="Genomic_DNA"/>
</dbReference>
<evidence type="ECO:0000313" key="1">
    <source>
        <dbReference type="EMBL" id="SOD90529.1"/>
    </source>
</evidence>
<proteinExistence type="predicted"/>
<dbReference type="AlphaFoldDB" id="A0A286G5W8"/>
<keyword evidence="2" id="KW-1185">Reference proteome</keyword>